<dbReference type="RefSeq" id="WP_244839912.1">
    <property type="nucleotide sequence ID" value="NZ_CP107006.1"/>
</dbReference>
<proteinExistence type="predicted"/>
<evidence type="ECO:0000313" key="1">
    <source>
        <dbReference type="EMBL" id="UYQ94611.1"/>
    </source>
</evidence>
<protein>
    <submittedName>
        <fullName evidence="1">Uncharacterized protein</fullName>
    </submittedName>
</protein>
<reference evidence="1" key="1">
    <citation type="submission" date="2022-10" db="EMBL/GenBank/DDBJ databases">
        <title>Chitinophaga sp. nov., isolated from soil.</title>
        <authorList>
            <person name="Jeon C.O."/>
        </authorList>
    </citation>
    <scope>NUCLEOTIDE SEQUENCE</scope>
    <source>
        <strain evidence="1">R8</strain>
    </source>
</reference>
<gene>
    <name evidence="1" type="ORF">MKQ68_05835</name>
</gene>
<name>A0ABY6J4K9_9BACT</name>
<sequence>MTYTNVTEKQIYLRFPSSHFLPGAVLKPFFVVLQIHGVNEDFTSVQFGMPANDTLLETQLAPVLERFGMFNELNQIREQTYAMPVELLMYLMVEAQTVKRVKTSRMRTNVSISD</sequence>
<keyword evidence="2" id="KW-1185">Reference proteome</keyword>
<organism evidence="1 2">
    <name type="scientific">Chitinophaga horti</name>
    <dbReference type="NCBI Taxonomy" id="2920382"/>
    <lineage>
        <taxon>Bacteria</taxon>
        <taxon>Pseudomonadati</taxon>
        <taxon>Bacteroidota</taxon>
        <taxon>Chitinophagia</taxon>
        <taxon>Chitinophagales</taxon>
        <taxon>Chitinophagaceae</taxon>
        <taxon>Chitinophaga</taxon>
    </lineage>
</organism>
<dbReference type="Proteomes" id="UP001162741">
    <property type="component" value="Chromosome"/>
</dbReference>
<dbReference type="EMBL" id="CP107006">
    <property type="protein sequence ID" value="UYQ94611.1"/>
    <property type="molecule type" value="Genomic_DNA"/>
</dbReference>
<evidence type="ECO:0000313" key="2">
    <source>
        <dbReference type="Proteomes" id="UP001162741"/>
    </source>
</evidence>
<accession>A0ABY6J4K9</accession>